<keyword evidence="1" id="KW-0175">Coiled coil</keyword>
<reference evidence="2 3" key="1">
    <citation type="submission" date="2020-08" db="EMBL/GenBank/DDBJ databases">
        <title>A Genomic Blueprint of the Chicken Gut Microbiome.</title>
        <authorList>
            <person name="Gilroy R."/>
            <person name="Ravi A."/>
            <person name="Getino M."/>
            <person name="Pursley I."/>
            <person name="Horton D.L."/>
            <person name="Alikhan N.-F."/>
            <person name="Baker D."/>
            <person name="Gharbi K."/>
            <person name="Hall N."/>
            <person name="Watson M."/>
            <person name="Adriaenssens E.M."/>
            <person name="Foster-Nyarko E."/>
            <person name="Jarju S."/>
            <person name="Secka A."/>
            <person name="Antonio M."/>
            <person name="Oren A."/>
            <person name="Chaudhuri R."/>
            <person name="La Ragione R.M."/>
            <person name="Hildebrand F."/>
            <person name="Pallen M.J."/>
        </authorList>
    </citation>
    <scope>NUCLEOTIDE SEQUENCE [LARGE SCALE GENOMIC DNA]</scope>
    <source>
        <strain evidence="2 3">Sa2BUA9</strain>
    </source>
</reference>
<keyword evidence="3" id="KW-1185">Reference proteome</keyword>
<name>A0ABR8RCV2_9BACI</name>
<evidence type="ECO:0000256" key="1">
    <source>
        <dbReference type="SAM" id="Coils"/>
    </source>
</evidence>
<gene>
    <name evidence="2" type="ORF">H9650_15460</name>
</gene>
<comment type="caution">
    <text evidence="2">The sequence shown here is derived from an EMBL/GenBank/DDBJ whole genome shotgun (WGS) entry which is preliminary data.</text>
</comment>
<sequence>MAHILLAEAVKLKSILLKRVQELEMEIMRVGFTVIEKGTLPAPPIRTVEAIDLEMNDIRNDIRKLDRLIYEANLNNTITYKEDPLTIVEAIELATQLRAQARVYKQLGSHEKQRIQFGGYGEGTTYVEVALYEPEEYRKKALDFEKDANKLSGLINAKNYSVTIAFDEEKYA</sequence>
<protein>
    <submittedName>
        <fullName evidence="2">Uncharacterized protein</fullName>
    </submittedName>
</protein>
<evidence type="ECO:0000313" key="3">
    <source>
        <dbReference type="Proteomes" id="UP000640786"/>
    </source>
</evidence>
<dbReference type="Gene3D" id="6.10.320.10">
    <property type="match status" value="1"/>
</dbReference>
<organism evidence="2 3">
    <name type="scientific">Psychrobacillus faecigallinarum</name>
    <dbReference type="NCBI Taxonomy" id="2762235"/>
    <lineage>
        <taxon>Bacteria</taxon>
        <taxon>Bacillati</taxon>
        <taxon>Bacillota</taxon>
        <taxon>Bacilli</taxon>
        <taxon>Bacillales</taxon>
        <taxon>Bacillaceae</taxon>
        <taxon>Psychrobacillus</taxon>
    </lineage>
</organism>
<feature type="coiled-coil region" evidence="1">
    <location>
        <begin position="6"/>
        <end position="68"/>
    </location>
</feature>
<accession>A0ABR8RCV2</accession>
<dbReference type="Proteomes" id="UP000640786">
    <property type="component" value="Unassembled WGS sequence"/>
</dbReference>
<dbReference type="EMBL" id="JACSQO010000009">
    <property type="protein sequence ID" value="MBD7945507.1"/>
    <property type="molecule type" value="Genomic_DNA"/>
</dbReference>
<proteinExistence type="predicted"/>
<dbReference type="RefSeq" id="WP_151112967.1">
    <property type="nucleotide sequence ID" value="NZ_JACSQO010000009.1"/>
</dbReference>
<evidence type="ECO:0000313" key="2">
    <source>
        <dbReference type="EMBL" id="MBD7945507.1"/>
    </source>
</evidence>